<organism evidence="1 2">
    <name type="scientific">Sinosporangium album</name>
    <dbReference type="NCBI Taxonomy" id="504805"/>
    <lineage>
        <taxon>Bacteria</taxon>
        <taxon>Bacillati</taxon>
        <taxon>Actinomycetota</taxon>
        <taxon>Actinomycetes</taxon>
        <taxon>Streptosporangiales</taxon>
        <taxon>Streptosporangiaceae</taxon>
        <taxon>Sinosporangium</taxon>
    </lineage>
</organism>
<dbReference type="Gene3D" id="3.90.1200.10">
    <property type="match status" value="1"/>
</dbReference>
<keyword evidence="1" id="KW-0418">Kinase</keyword>
<name>A0A1G8GC91_9ACTN</name>
<dbReference type="EMBL" id="FNCN01000026">
    <property type="protein sequence ID" value="SDH91989.1"/>
    <property type="molecule type" value="Genomic_DNA"/>
</dbReference>
<dbReference type="AlphaFoldDB" id="A0A1G8GC91"/>
<keyword evidence="2" id="KW-1185">Reference proteome</keyword>
<dbReference type="GO" id="GO:0016301">
    <property type="term" value="F:kinase activity"/>
    <property type="evidence" value="ECO:0007669"/>
    <property type="project" value="UniProtKB-KW"/>
</dbReference>
<evidence type="ECO:0000313" key="1">
    <source>
        <dbReference type="EMBL" id="SDH91989.1"/>
    </source>
</evidence>
<protein>
    <submittedName>
        <fullName evidence="1">Kanamycin kinase</fullName>
    </submittedName>
</protein>
<evidence type="ECO:0000313" key="2">
    <source>
        <dbReference type="Proteomes" id="UP000198923"/>
    </source>
</evidence>
<dbReference type="STRING" id="504805.SAMN05421505_12668"/>
<reference evidence="1 2" key="1">
    <citation type="submission" date="2016-10" db="EMBL/GenBank/DDBJ databases">
        <authorList>
            <person name="de Groot N.N."/>
        </authorList>
    </citation>
    <scope>NUCLEOTIDE SEQUENCE [LARGE SCALE GENOMIC DNA]</scope>
    <source>
        <strain evidence="1 2">CPCC 201354</strain>
    </source>
</reference>
<keyword evidence="1" id="KW-0808">Transferase</keyword>
<sequence length="61" mass="6528">MNRRLHSVMCPSQARAGGAARVPNTLLHADGAFAAHVDLDSLGVADRWADLAVAAWSTEWN</sequence>
<proteinExistence type="predicted"/>
<gene>
    <name evidence="1" type="ORF">SAMN05421505_12668</name>
</gene>
<accession>A0A1G8GC91</accession>
<dbReference type="Proteomes" id="UP000198923">
    <property type="component" value="Unassembled WGS sequence"/>
</dbReference>